<dbReference type="Proteomes" id="UP000011086">
    <property type="component" value="Unassembled WGS sequence"/>
</dbReference>
<dbReference type="GO" id="GO:0016020">
    <property type="term" value="C:membrane"/>
    <property type="evidence" value="ECO:0007669"/>
    <property type="project" value="UniProtKB-SubCell"/>
</dbReference>
<dbReference type="PANTHER" id="PTHR33048:SF47">
    <property type="entry name" value="INTEGRAL MEMBRANE PROTEIN-RELATED"/>
    <property type="match status" value="1"/>
</dbReference>
<proteinExistence type="inferred from homology"/>
<dbReference type="InterPro" id="IPR049326">
    <property type="entry name" value="Rhodopsin_dom_fungi"/>
</dbReference>
<evidence type="ECO:0000256" key="3">
    <source>
        <dbReference type="ARBA" id="ARBA00022989"/>
    </source>
</evidence>
<feature type="compositionally biased region" description="Basic and acidic residues" evidence="6">
    <location>
        <begin position="304"/>
        <end position="314"/>
    </location>
</feature>
<feature type="region of interest" description="Disordered" evidence="6">
    <location>
        <begin position="303"/>
        <end position="358"/>
    </location>
</feature>
<sequence length="502" mass="54787">MGRISPDPIRGLLLCCCRPHKECVTEHITRGSFSFSATSARSPLSVFIFPTMISKSSKPDFSRPFRSRPPRLPSGFQWVYANALVYTVATLCIKVTLVLLIERVFSIKRHIVWRIYSGIFVFTLYTIAVLLAKVFSCTPFASYWDVTVQPEYCIDRSKMWKIDSTMAVITDLAILVLPASLVMPLRLPLAKKIRISGLLGLGGIAILSSGAKLYLILAEGDDSDISGNGALLGILTSIDGTSLRLHLRLPASNRPRYREKSHGRRGSSNNPRARLYRRMKLHSGGSSAPVTTLGTATGFTSSQIRRDDLDEHRNPQQQAYTSRADTDVELGTLPATSRWPSGVDLRSPPMTADTTATSDAANRNAALTWADQPMDDQEQSHSPSAGTMQQTTPWPSSRSAASRWRLPQIISNRAPTQSSTSMGGIMRTIQITLETAEAGEPPDDKTSDPGGDRTSGQSNSRVGPPLVAMTRAAAGCRAKSVHARIWDGKSHDLGTRAIGYSE</sequence>
<feature type="compositionally biased region" description="Basic and acidic residues" evidence="6">
    <location>
        <begin position="442"/>
        <end position="451"/>
    </location>
</feature>
<accession>A0AA97P521</accession>
<evidence type="ECO:0000256" key="5">
    <source>
        <dbReference type="ARBA" id="ARBA00038359"/>
    </source>
</evidence>
<protein>
    <recommendedName>
        <fullName evidence="8">Rhodopsin domain-containing protein</fullName>
    </recommendedName>
</protein>
<feature type="region of interest" description="Disordered" evidence="6">
    <location>
        <begin position="373"/>
        <end position="465"/>
    </location>
</feature>
<keyword evidence="2 7" id="KW-0812">Transmembrane</keyword>
<dbReference type="PANTHER" id="PTHR33048">
    <property type="entry name" value="PTH11-LIKE INTEGRAL MEMBRANE PROTEIN (AFU_ORTHOLOGUE AFUA_5G11245)"/>
    <property type="match status" value="1"/>
</dbReference>
<feature type="compositionally biased region" description="Basic residues" evidence="6">
    <location>
        <begin position="255"/>
        <end position="265"/>
    </location>
</feature>
<feature type="transmembrane region" description="Helical" evidence="7">
    <location>
        <begin position="166"/>
        <end position="185"/>
    </location>
</feature>
<dbReference type="Pfam" id="PF20684">
    <property type="entry name" value="Fung_rhodopsin"/>
    <property type="match status" value="1"/>
</dbReference>
<feature type="domain" description="Rhodopsin" evidence="8">
    <location>
        <begin position="74"/>
        <end position="239"/>
    </location>
</feature>
<evidence type="ECO:0000256" key="6">
    <source>
        <dbReference type="SAM" id="MobiDB-lite"/>
    </source>
</evidence>
<evidence type="ECO:0000256" key="4">
    <source>
        <dbReference type="ARBA" id="ARBA00023136"/>
    </source>
</evidence>
<feature type="transmembrane region" description="Helical" evidence="7">
    <location>
        <begin position="113"/>
        <end position="135"/>
    </location>
</feature>
<feature type="region of interest" description="Disordered" evidence="6">
    <location>
        <begin position="251"/>
        <end position="273"/>
    </location>
</feature>
<dbReference type="EMBL" id="JH792967">
    <property type="protein sequence ID" value="ELQ41832.1"/>
    <property type="molecule type" value="Genomic_DNA"/>
</dbReference>
<keyword evidence="3 7" id="KW-1133">Transmembrane helix</keyword>
<evidence type="ECO:0000313" key="9">
    <source>
        <dbReference type="EMBL" id="ELQ41832.1"/>
    </source>
</evidence>
<dbReference type="AlphaFoldDB" id="A0AA97P521"/>
<keyword evidence="4 7" id="KW-0472">Membrane</keyword>
<evidence type="ECO:0000256" key="7">
    <source>
        <dbReference type="SAM" id="Phobius"/>
    </source>
</evidence>
<evidence type="ECO:0000256" key="1">
    <source>
        <dbReference type="ARBA" id="ARBA00004141"/>
    </source>
</evidence>
<comment type="similarity">
    <text evidence="5">Belongs to the SAT4 family.</text>
</comment>
<evidence type="ECO:0000259" key="8">
    <source>
        <dbReference type="Pfam" id="PF20684"/>
    </source>
</evidence>
<organism evidence="9">
    <name type="scientific">Pyricularia oryzae (strain Y34)</name>
    <name type="common">Rice blast fungus</name>
    <name type="synonym">Magnaporthe oryzae</name>
    <dbReference type="NCBI Taxonomy" id="1143189"/>
    <lineage>
        <taxon>Eukaryota</taxon>
        <taxon>Fungi</taxon>
        <taxon>Dikarya</taxon>
        <taxon>Ascomycota</taxon>
        <taxon>Pezizomycotina</taxon>
        <taxon>Sordariomycetes</taxon>
        <taxon>Sordariomycetidae</taxon>
        <taxon>Magnaporthales</taxon>
        <taxon>Pyriculariaceae</taxon>
        <taxon>Pyricularia</taxon>
    </lineage>
</organism>
<evidence type="ECO:0000256" key="2">
    <source>
        <dbReference type="ARBA" id="ARBA00022692"/>
    </source>
</evidence>
<feature type="transmembrane region" description="Helical" evidence="7">
    <location>
        <begin position="78"/>
        <end position="101"/>
    </location>
</feature>
<dbReference type="InterPro" id="IPR052337">
    <property type="entry name" value="SAT4-like"/>
</dbReference>
<reference evidence="9" key="1">
    <citation type="journal article" date="2012" name="PLoS Genet.">
        <title>Comparative analysis of the genomes of two field isolates of the rice blast fungus Magnaporthe oryzae.</title>
        <authorList>
            <person name="Xue M."/>
            <person name="Yang J."/>
            <person name="Li Z."/>
            <person name="Hu S."/>
            <person name="Yao N."/>
            <person name="Dean R.A."/>
            <person name="Zhao W."/>
            <person name="Shen M."/>
            <person name="Zhang H."/>
            <person name="Li C."/>
            <person name="Liu L."/>
            <person name="Cao L."/>
            <person name="Xu X."/>
            <person name="Xing Y."/>
            <person name="Hsiang T."/>
            <person name="Zhang Z."/>
            <person name="Xu J.R."/>
            <person name="Peng Y.L."/>
        </authorList>
    </citation>
    <scope>NUCLEOTIDE SEQUENCE</scope>
    <source>
        <strain evidence="9">Y34</strain>
    </source>
</reference>
<comment type="subcellular location">
    <subcellularLocation>
        <location evidence="1">Membrane</location>
        <topology evidence="1">Multi-pass membrane protein</topology>
    </subcellularLocation>
</comment>
<feature type="compositionally biased region" description="Polar residues" evidence="6">
    <location>
        <begin position="409"/>
        <end position="422"/>
    </location>
</feature>
<feature type="compositionally biased region" description="Low complexity" evidence="6">
    <location>
        <begin position="391"/>
        <end position="404"/>
    </location>
</feature>
<feature type="compositionally biased region" description="Polar residues" evidence="6">
    <location>
        <begin position="380"/>
        <end position="390"/>
    </location>
</feature>
<gene>
    <name evidence="9" type="ORF">OOU_Y34scaffold00251g18</name>
</gene>
<name>A0AA97P521_PYRO3</name>
<feature type="transmembrane region" description="Helical" evidence="7">
    <location>
        <begin position="197"/>
        <end position="217"/>
    </location>
</feature>